<dbReference type="RefSeq" id="XP_024345393.1">
    <property type="nucleotide sequence ID" value="XM_024500190.1"/>
</dbReference>
<dbReference type="GeneID" id="36346656"/>
<dbReference type="EMBL" id="APAU02000308">
    <property type="protein sequence ID" value="EUB54197.1"/>
    <property type="molecule type" value="Genomic_DNA"/>
</dbReference>
<organism evidence="1 2">
    <name type="scientific">Echinococcus granulosus</name>
    <name type="common">Hydatid tapeworm</name>
    <dbReference type="NCBI Taxonomy" id="6210"/>
    <lineage>
        <taxon>Eukaryota</taxon>
        <taxon>Metazoa</taxon>
        <taxon>Spiralia</taxon>
        <taxon>Lophotrochozoa</taxon>
        <taxon>Platyhelminthes</taxon>
        <taxon>Cestoda</taxon>
        <taxon>Eucestoda</taxon>
        <taxon>Cyclophyllidea</taxon>
        <taxon>Taeniidae</taxon>
        <taxon>Echinococcus</taxon>
        <taxon>Echinococcus granulosus group</taxon>
    </lineage>
</organism>
<sequence>MSELRMSPFASTCIPCAPICDQRFTPMLSSRLLEVDSILFRDAVRANSHMSICRCQLFTGSVKRQELHSTSMLAINHLSFSVSVLSSASASLIALIRIYNCD</sequence>
<reference evidence="1 2" key="1">
    <citation type="journal article" date="2013" name="Nat. Genet.">
        <title>The genome of the hydatid tapeworm Echinococcus granulosus.</title>
        <authorList>
            <person name="Zheng H."/>
            <person name="Zhang W."/>
            <person name="Zhang L."/>
            <person name="Zhang Z."/>
            <person name="Li J."/>
            <person name="Lu G."/>
            <person name="Zhu Y."/>
            <person name="Wang Y."/>
            <person name="Huang Y."/>
            <person name="Liu J."/>
            <person name="Kang H."/>
            <person name="Chen J."/>
            <person name="Wang L."/>
            <person name="Chen A."/>
            <person name="Yu S."/>
            <person name="Gao Z."/>
            <person name="Jin L."/>
            <person name="Gu W."/>
            <person name="Wang Z."/>
            <person name="Zhao L."/>
            <person name="Shi B."/>
            <person name="Wen H."/>
            <person name="Lin R."/>
            <person name="Jones M.K."/>
            <person name="Brejova B."/>
            <person name="Vinar T."/>
            <person name="Zhao G."/>
            <person name="McManus D.P."/>
            <person name="Chen Z."/>
            <person name="Zhou Y."/>
            <person name="Wang S."/>
        </authorList>
    </citation>
    <scope>NUCLEOTIDE SEQUENCE [LARGE SCALE GENOMIC DNA]</scope>
</reference>
<comment type="caution">
    <text evidence="1">The sequence shown here is derived from an EMBL/GenBank/DDBJ whole genome shotgun (WGS) entry which is preliminary data.</text>
</comment>
<dbReference type="KEGG" id="egl:EGR_10941"/>
<dbReference type="Proteomes" id="UP000019149">
    <property type="component" value="Unassembled WGS sequence"/>
</dbReference>
<protein>
    <submittedName>
        <fullName evidence="1">Uncharacterized protein</fullName>
    </submittedName>
</protein>
<evidence type="ECO:0000313" key="2">
    <source>
        <dbReference type="Proteomes" id="UP000019149"/>
    </source>
</evidence>
<gene>
    <name evidence="1" type="ORF">EGR_10941</name>
</gene>
<evidence type="ECO:0000313" key="1">
    <source>
        <dbReference type="EMBL" id="EUB54197.1"/>
    </source>
</evidence>
<name>W6U754_ECHGR</name>
<keyword evidence="2" id="KW-1185">Reference proteome</keyword>
<dbReference type="AlphaFoldDB" id="W6U754"/>
<proteinExistence type="predicted"/>
<accession>W6U754</accession>
<dbReference type="CTD" id="36346656"/>